<dbReference type="InterPro" id="IPR036637">
    <property type="entry name" value="Phosphohistidine_dom_sf"/>
</dbReference>
<organism evidence="4 5">
    <name type="scientific">Desulfamplus magnetovallimortis</name>
    <dbReference type="NCBI Taxonomy" id="1246637"/>
    <lineage>
        <taxon>Bacteria</taxon>
        <taxon>Pseudomonadati</taxon>
        <taxon>Thermodesulfobacteriota</taxon>
        <taxon>Desulfobacteria</taxon>
        <taxon>Desulfobacterales</taxon>
        <taxon>Desulfobacteraceae</taxon>
        <taxon>Desulfamplus</taxon>
    </lineage>
</organism>
<name>A0A1W1HIL9_9BACT</name>
<dbReference type="InterPro" id="IPR013815">
    <property type="entry name" value="ATP_grasp_subdomain_1"/>
</dbReference>
<dbReference type="PANTHER" id="PTHR22931">
    <property type="entry name" value="PHOSPHOENOLPYRUVATE DIKINASE-RELATED"/>
    <property type="match status" value="1"/>
</dbReference>
<dbReference type="RefSeq" id="WP_080801722.1">
    <property type="nucleotide sequence ID" value="NZ_LT828542.1"/>
</dbReference>
<dbReference type="SUPFAM" id="SSF56059">
    <property type="entry name" value="Glutathione synthetase ATP-binding domain-like"/>
    <property type="match status" value="1"/>
</dbReference>
<dbReference type="InterPro" id="IPR010121">
    <property type="entry name" value="Pyruvate_phosphate_dikinase"/>
</dbReference>
<proteinExistence type="predicted"/>
<feature type="compositionally biased region" description="Low complexity" evidence="1">
    <location>
        <begin position="276"/>
        <end position="289"/>
    </location>
</feature>
<dbReference type="Pfam" id="PF01326">
    <property type="entry name" value="PPDK_N"/>
    <property type="match status" value="1"/>
</dbReference>
<sequence>MMEIRSKALKANLEQTKVNVEIEEKYHVILSVFAPYQGLRQGVTSLLKELCNPMRNWGFIVSEIRKYAFDHLHLILSHADAQEVVQHFIVIFHDAIRQTSSEEQQVQTQVSQMVSVQEEAVDQFLNFLQQLIRRSGPSLIKILPVINATFQEMEIEDEKILLLFSKSYYRINRIVRELLKKIKLFNLEQQINLTTINRFLLRYHETAYRSWLSESDPLMWFEHETEEAGELPDKVKELFTPLSHKRIENEIARLDTLRTQSQNFLQQPESRRSKSKSLQPKSKSLQPQPESRQSKSKSIQPQSAKQQPQSFAVTCELVSFPENHDIIELYKSMPAKLLAAGNSSRQGNHWKVLFLFYTLNIPGLSMIHMATFQDINNTLRWLIGAENTPYLQHLIRKTFTILNLRSAQFPETTLNSILNMGTGVYKTCDSALIHFFLECVIDAKFQIPTVHAVGRDWQLKDNTAHIKNLRVWMHLISLNPPLSTSLISHLIIYLTLYGVLIKDTDLFPREITRLLNSPIEPVYNLVKQLTRLFPVYYNEIGAEGAIRDTSTELDEICHRKDLLIHFYRKRIHVESSNRIIAMTEKILIYWLKNDISVLQSYIPDDLIKTMQDAKNDSITNNNLDECNPLPPDHENPMDSIMAKNSLGRAITKSYANERTSKSGDFITGVHCDLCYLEKNGFEIPGDLLNTSGRHINDIIHQNPSEEASETDHRRVMLLITLYKLLYQKYSPAFTEINKYLELVNTAHIPHMDELKDALAEQEKPDSKIKWKLQKLLNYLSILKKELLSNKKHEAREDIFKKRHVTTDIPSLYGSYHEPKFDALGLTFRLESLVNPLFEALIEELDLTIITKVTVHKIRNRLLMFYNALKLDGISSSEYEFQMDLLTHSLGVQGFTFTQYLDIFKAFNKAVKNIINDYFHTTHQENLNRVLECMPPDSLLDKYQIHTNAQQDTNLQQDTSRAFLDYDIREAPNADDRTTTLDNVKKRVTKSRSGSNQQIPHEEMFKIQHQVAEIFFRDRMSTSLGLQQLDTFLTKIQNTLYQQAQGLPQEHLQKLLMYDPKKIITSLHNPKTWIMGAMDLGNKGNNLVTLCSCKLPVPPGFIITTEAFRYRELIDYYQPARYNFREQIRHELHELEQATGKKFGDPSNPLLLSVRSGSVISQPGMMDTFIDVGINEDIAEGLAEQTQNPWLAWDNYRRFLQCFGMARGLKRDAFDEIMKQHKEMWQIPYKKDFTGEQMKMVALAYKSKIVDEGFSISSTPFNQLLNAIKMVFDSWNSPRAMAYRRIIGLSEDWGTSITVQQMVFGNISYNSGTGVVLTHDPRSPREQISLWGDFTRGSQGEDVVAGLVNTFPISITQQEREMRNTDTTLETHFPEIYKGLQMWADELVGKRGWSPQEIEFTFEGPEHKDLHILQTRDLGIREHKKRPAFEPDTMAAALSTDRYLGNGIGVSGGAMSGRMVFTLEDIQRWRKLEPETKLILVRNDTVPDDIREINAADGLLTARGGMTSHASIVAYRLDKTCVVGYRNMLCNEIEKKCRIDNVTLSSGDFLSIDGHEGSVFKGEIPIINPTGTDQL</sequence>
<dbReference type="EMBL" id="FWEV01000305">
    <property type="protein sequence ID" value="SLM32255.1"/>
    <property type="molecule type" value="Genomic_DNA"/>
</dbReference>
<dbReference type="Gene3D" id="3.50.30.10">
    <property type="entry name" value="Phosphohistidine domain"/>
    <property type="match status" value="1"/>
</dbReference>
<keyword evidence="5" id="KW-1185">Reference proteome</keyword>
<evidence type="ECO:0000313" key="5">
    <source>
        <dbReference type="Proteomes" id="UP000191931"/>
    </source>
</evidence>
<evidence type="ECO:0000259" key="3">
    <source>
        <dbReference type="Pfam" id="PF01326"/>
    </source>
</evidence>
<dbReference type="Proteomes" id="UP000191931">
    <property type="component" value="Unassembled WGS sequence"/>
</dbReference>
<feature type="compositionally biased region" description="Polar residues" evidence="1">
    <location>
        <begin position="296"/>
        <end position="307"/>
    </location>
</feature>
<dbReference type="Pfam" id="PF00391">
    <property type="entry name" value="PEP-utilizers"/>
    <property type="match status" value="1"/>
</dbReference>
<dbReference type="GO" id="GO:0016301">
    <property type="term" value="F:kinase activity"/>
    <property type="evidence" value="ECO:0007669"/>
    <property type="project" value="UniProtKB-KW"/>
</dbReference>
<reference evidence="4 5" key="1">
    <citation type="submission" date="2017-03" db="EMBL/GenBank/DDBJ databases">
        <authorList>
            <person name="Afonso C.L."/>
            <person name="Miller P.J."/>
            <person name="Scott M.A."/>
            <person name="Spackman E."/>
            <person name="Goraichik I."/>
            <person name="Dimitrov K.M."/>
            <person name="Suarez D.L."/>
            <person name="Swayne D.E."/>
        </authorList>
    </citation>
    <scope>NUCLEOTIDE SEQUENCE [LARGE SCALE GENOMIC DNA]</scope>
    <source>
        <strain evidence="4">PRJEB14757</strain>
    </source>
</reference>
<dbReference type="PANTHER" id="PTHR22931:SF9">
    <property type="entry name" value="PYRUVATE, PHOSPHATE DIKINASE 1, CHLOROPLASTIC"/>
    <property type="match status" value="1"/>
</dbReference>
<accession>A0A1W1HIL9</accession>
<dbReference type="STRING" id="1246637.MTBBW1_610007"/>
<dbReference type="Gene3D" id="3.30.470.20">
    <property type="entry name" value="ATP-grasp fold, B domain"/>
    <property type="match status" value="1"/>
</dbReference>
<gene>
    <name evidence="4" type="ORF">MTBBW1_610007</name>
</gene>
<dbReference type="Gene3D" id="3.30.1490.20">
    <property type="entry name" value="ATP-grasp fold, A domain"/>
    <property type="match status" value="1"/>
</dbReference>
<keyword evidence="4" id="KW-0808">Transferase</keyword>
<feature type="domain" description="Pyruvate phosphate dikinase AMP/ATP-binding" evidence="3">
    <location>
        <begin position="1122"/>
        <end position="1361"/>
    </location>
</feature>
<evidence type="ECO:0000256" key="1">
    <source>
        <dbReference type="SAM" id="MobiDB-lite"/>
    </source>
</evidence>
<dbReference type="InterPro" id="IPR002192">
    <property type="entry name" value="PPDK_AMP/ATP-bd"/>
</dbReference>
<dbReference type="GO" id="GO:0050242">
    <property type="term" value="F:pyruvate, phosphate dikinase activity"/>
    <property type="evidence" value="ECO:0007669"/>
    <property type="project" value="InterPro"/>
</dbReference>
<dbReference type="SUPFAM" id="SSF52009">
    <property type="entry name" value="Phosphohistidine domain"/>
    <property type="match status" value="1"/>
</dbReference>
<evidence type="ECO:0000313" key="4">
    <source>
        <dbReference type="EMBL" id="SLM32255.1"/>
    </source>
</evidence>
<keyword evidence="4" id="KW-0418">Kinase</keyword>
<dbReference type="GO" id="GO:0005524">
    <property type="term" value="F:ATP binding"/>
    <property type="evidence" value="ECO:0007669"/>
    <property type="project" value="InterPro"/>
</dbReference>
<dbReference type="Gene3D" id="1.20.80.30">
    <property type="match status" value="1"/>
</dbReference>
<protein>
    <submittedName>
        <fullName evidence="4">Pyruvate phosphate dikinase PEP/pyruvate-binding</fullName>
    </submittedName>
</protein>
<feature type="domain" description="PEP-utilising enzyme mobile" evidence="2">
    <location>
        <begin position="1476"/>
        <end position="1556"/>
    </location>
</feature>
<evidence type="ECO:0000259" key="2">
    <source>
        <dbReference type="Pfam" id="PF00391"/>
    </source>
</evidence>
<keyword evidence="4" id="KW-0670">Pyruvate</keyword>
<dbReference type="OrthoDB" id="9765468at2"/>
<dbReference type="InterPro" id="IPR008279">
    <property type="entry name" value="PEP-util_enz_mobile_dom"/>
</dbReference>
<feature type="region of interest" description="Disordered" evidence="1">
    <location>
        <begin position="262"/>
        <end position="307"/>
    </location>
</feature>